<dbReference type="PANTHER" id="PTHR43244:SF1">
    <property type="entry name" value="5,10-METHYLENETETRAHYDROMETHANOPTERIN REDUCTASE"/>
    <property type="match status" value="1"/>
</dbReference>
<dbReference type="CDD" id="cd01097">
    <property type="entry name" value="Tetrahydromethanopterin_reductase"/>
    <property type="match status" value="1"/>
</dbReference>
<reference evidence="3" key="1">
    <citation type="submission" date="2023-03" db="EMBL/GenBank/DDBJ databases">
        <authorList>
            <person name="Steffen K."/>
            <person name="Cardenas P."/>
        </authorList>
    </citation>
    <scope>NUCLEOTIDE SEQUENCE</scope>
</reference>
<protein>
    <submittedName>
        <fullName evidence="3">5,10-methylenetetrahydromethanopterin reductase</fullName>
    </submittedName>
</protein>
<keyword evidence="4" id="KW-1185">Reference proteome</keyword>
<dbReference type="InterPro" id="IPR011251">
    <property type="entry name" value="Luciferase-like_dom"/>
</dbReference>
<dbReference type="InterPro" id="IPR036661">
    <property type="entry name" value="Luciferase-like_sf"/>
</dbReference>
<comment type="caution">
    <text evidence="3">The sequence shown here is derived from an EMBL/GenBank/DDBJ whole genome shotgun (WGS) entry which is preliminary data.</text>
</comment>
<feature type="domain" description="Luciferase-like" evidence="2">
    <location>
        <begin position="10"/>
        <end position="289"/>
    </location>
</feature>
<organism evidence="3 4">
    <name type="scientific">Geodia barretti</name>
    <name type="common">Barrett's horny sponge</name>
    <dbReference type="NCBI Taxonomy" id="519541"/>
    <lineage>
        <taxon>Eukaryota</taxon>
        <taxon>Metazoa</taxon>
        <taxon>Porifera</taxon>
        <taxon>Demospongiae</taxon>
        <taxon>Heteroscleromorpha</taxon>
        <taxon>Tetractinellida</taxon>
        <taxon>Astrophorina</taxon>
        <taxon>Geodiidae</taxon>
        <taxon>Geodia</taxon>
    </lineage>
</organism>
<proteinExistence type="predicted"/>
<dbReference type="SUPFAM" id="SSF51679">
    <property type="entry name" value="Bacterial luciferase-like"/>
    <property type="match status" value="1"/>
</dbReference>
<dbReference type="InterPro" id="IPR050564">
    <property type="entry name" value="F420-G6PD/mer"/>
</dbReference>
<dbReference type="EMBL" id="CASHTH010002493">
    <property type="protein sequence ID" value="CAI8030716.1"/>
    <property type="molecule type" value="Genomic_DNA"/>
</dbReference>
<dbReference type="Pfam" id="PF00296">
    <property type="entry name" value="Bac_luciferase"/>
    <property type="match status" value="1"/>
</dbReference>
<evidence type="ECO:0000259" key="2">
    <source>
        <dbReference type="Pfam" id="PF00296"/>
    </source>
</evidence>
<evidence type="ECO:0000313" key="4">
    <source>
        <dbReference type="Proteomes" id="UP001174909"/>
    </source>
</evidence>
<dbReference type="Gene3D" id="3.20.20.30">
    <property type="entry name" value="Luciferase-like domain"/>
    <property type="match status" value="1"/>
</dbReference>
<dbReference type="NCBIfam" id="TIGR03564">
    <property type="entry name" value="F420_MSMEG_4879"/>
    <property type="match status" value="1"/>
</dbReference>
<evidence type="ECO:0000313" key="3">
    <source>
        <dbReference type="EMBL" id="CAI8030716.1"/>
    </source>
</evidence>
<dbReference type="InterPro" id="IPR019910">
    <property type="entry name" value="Lucif-like_OxRdtase_MSMEG_4879"/>
</dbReference>
<name>A0AA35WVU6_GEOBA</name>
<accession>A0AA35WVU6</accession>
<dbReference type="Proteomes" id="UP001174909">
    <property type="component" value="Unassembled WGS sequence"/>
</dbReference>
<dbReference type="GO" id="GO:0016705">
    <property type="term" value="F:oxidoreductase activity, acting on paired donors, with incorporation or reduction of molecular oxygen"/>
    <property type="evidence" value="ECO:0007669"/>
    <property type="project" value="InterPro"/>
</dbReference>
<dbReference type="AlphaFoldDB" id="A0AA35WVU6"/>
<keyword evidence="1" id="KW-0560">Oxidoreductase</keyword>
<gene>
    <name evidence="3" type="ORF">GBAR_LOCUS17419</name>
</gene>
<evidence type="ECO:0000256" key="1">
    <source>
        <dbReference type="ARBA" id="ARBA00023002"/>
    </source>
</evidence>
<dbReference type="PANTHER" id="PTHR43244">
    <property type="match status" value="1"/>
</dbReference>
<sequence>MRIGVFVGASTADLMGLDELIGRIKQAEEDGFDSFWIPHISARGYDALTVLALAGMQTSRIELGVGVVPTFPRHPVALAQQALTTAAATDSRFLLGIGPSHRPGIEMSFGLSYDRPALHMREYLSVMRPLMEEGRVQFSGEFFNVNAELDVPDRPQCPVLISALAPRMLRLAGERADGTITWMAGPRTIREHIAPRIGSSAEAHGRASPRVCVGLPTAVCDDEAAGRRQAAEAYERYGQLVNYRRVLDIEGVEGPSEVALIGNEDALRRQLEEFAAGGATDFMANIFALPGDVESDQRTYAALKDLVGKV</sequence>